<gene>
    <name evidence="1" type="ORF">THIOM_004734</name>
</gene>
<comment type="caution">
    <text evidence="1">The sequence shown here is derived from an EMBL/GenBank/DDBJ whole genome shotgun (WGS) entry which is preliminary data.</text>
</comment>
<keyword evidence="2" id="KW-1185">Reference proteome</keyword>
<proteinExistence type="predicted"/>
<dbReference type="AlphaFoldDB" id="A0A176RV47"/>
<dbReference type="EMBL" id="LUTY01002726">
    <property type="protein sequence ID" value="OAD19621.1"/>
    <property type="molecule type" value="Genomic_DNA"/>
</dbReference>
<dbReference type="Proteomes" id="UP000076962">
    <property type="component" value="Unassembled WGS sequence"/>
</dbReference>
<sequence>MRGNSDTAYQYIDGEKVIMLRVKKDSLTLQYQSYYFEGELFSGAAYALLDGVIQEVSEFKNGKAIGEFCDNYFRGTEVLSIIDDSELEGERYEDEEPFLYRQQRFYGLAYTFDGDFCVGGALYDDGCVLKEVSWYKSGKIGFYESYVDGIGEYGTWYDCGGRKSIKLTEQSSFRLEADFTEEEKLSRLSIYGNYFDRALALKNKIAFPFIEQKLDVKRYDMAEGLYLSGDGVDDLLFENLISAKGFQGVCKLHVYNTSLTSKSITGLMGKGNLKEFIIEDDKHDFSGAAKEFKASCPGCYIELNREELEY</sequence>
<name>A0A176RV47_9GAMM</name>
<evidence type="ECO:0000313" key="1">
    <source>
        <dbReference type="EMBL" id="OAD19621.1"/>
    </source>
</evidence>
<accession>A0A176RV47</accession>
<protein>
    <submittedName>
        <fullName evidence="1">Uncharacterized protein</fullName>
    </submittedName>
</protein>
<evidence type="ECO:0000313" key="2">
    <source>
        <dbReference type="Proteomes" id="UP000076962"/>
    </source>
</evidence>
<reference evidence="1 2" key="1">
    <citation type="submission" date="2016-05" db="EMBL/GenBank/DDBJ databases">
        <title>Single-cell genome of chain-forming Candidatus Thiomargarita nelsonii and comparison to other large sulfur-oxidizing bacteria.</title>
        <authorList>
            <person name="Winkel M."/>
            <person name="Salman V."/>
            <person name="Woyke T."/>
            <person name="Schulz-Vogt H."/>
            <person name="Richter M."/>
            <person name="Flood B."/>
            <person name="Bailey J."/>
            <person name="Amann R."/>
            <person name="Mussmann M."/>
        </authorList>
    </citation>
    <scope>NUCLEOTIDE SEQUENCE [LARGE SCALE GENOMIC DNA]</scope>
    <source>
        <strain evidence="1 2">THI036</strain>
    </source>
</reference>
<organism evidence="1 2">
    <name type="scientific">Candidatus Thiomargarita nelsonii</name>
    <dbReference type="NCBI Taxonomy" id="1003181"/>
    <lineage>
        <taxon>Bacteria</taxon>
        <taxon>Pseudomonadati</taxon>
        <taxon>Pseudomonadota</taxon>
        <taxon>Gammaproteobacteria</taxon>
        <taxon>Thiotrichales</taxon>
        <taxon>Thiotrichaceae</taxon>
        <taxon>Thiomargarita</taxon>
    </lineage>
</organism>